<feature type="compositionally biased region" description="Polar residues" evidence="7">
    <location>
        <begin position="629"/>
        <end position="643"/>
    </location>
</feature>
<dbReference type="GO" id="GO:0031398">
    <property type="term" value="P:positive regulation of protein ubiquitination"/>
    <property type="evidence" value="ECO:0007669"/>
    <property type="project" value="TreeGrafter"/>
</dbReference>
<evidence type="ECO:0008006" key="13">
    <source>
        <dbReference type="Google" id="ProtNLM"/>
    </source>
</evidence>
<dbReference type="InterPro" id="IPR019325">
    <property type="entry name" value="NEDD4/Bsd2"/>
</dbReference>
<evidence type="ECO:0000256" key="6">
    <source>
        <dbReference type="ARBA" id="ARBA00023242"/>
    </source>
</evidence>
<dbReference type="GO" id="GO:0007034">
    <property type="term" value="P:vacuolar transport"/>
    <property type="evidence" value="ECO:0007669"/>
    <property type="project" value="InterPro"/>
</dbReference>
<organism evidence="11 12">
    <name type="scientific">Meripilus lineatus</name>
    <dbReference type="NCBI Taxonomy" id="2056292"/>
    <lineage>
        <taxon>Eukaryota</taxon>
        <taxon>Fungi</taxon>
        <taxon>Dikarya</taxon>
        <taxon>Basidiomycota</taxon>
        <taxon>Agaricomycotina</taxon>
        <taxon>Agaricomycetes</taxon>
        <taxon>Polyporales</taxon>
        <taxon>Meripilaceae</taxon>
        <taxon>Meripilus</taxon>
    </lineage>
</organism>
<dbReference type="Proteomes" id="UP001212997">
    <property type="component" value="Unassembled WGS sequence"/>
</dbReference>
<evidence type="ECO:0000256" key="1">
    <source>
        <dbReference type="ARBA" id="ARBA00004123"/>
    </source>
</evidence>
<feature type="transmembrane region" description="Helical" evidence="8">
    <location>
        <begin position="934"/>
        <end position="955"/>
    </location>
</feature>
<evidence type="ECO:0000256" key="5">
    <source>
        <dbReference type="ARBA" id="ARBA00023136"/>
    </source>
</evidence>
<keyword evidence="12" id="KW-1185">Reference proteome</keyword>
<evidence type="ECO:0000256" key="3">
    <source>
        <dbReference type="ARBA" id="ARBA00022692"/>
    </source>
</evidence>
<dbReference type="GO" id="GO:0006511">
    <property type="term" value="P:ubiquitin-dependent protein catabolic process"/>
    <property type="evidence" value="ECO:0007669"/>
    <property type="project" value="TreeGrafter"/>
</dbReference>
<feature type="compositionally biased region" description="Acidic residues" evidence="7">
    <location>
        <begin position="1009"/>
        <end position="1020"/>
    </location>
</feature>
<evidence type="ECO:0000313" key="12">
    <source>
        <dbReference type="Proteomes" id="UP001212997"/>
    </source>
</evidence>
<feature type="region of interest" description="Disordered" evidence="7">
    <location>
        <begin position="1"/>
        <end position="41"/>
    </location>
</feature>
<feature type="region of interest" description="Disordered" evidence="7">
    <location>
        <begin position="332"/>
        <end position="364"/>
    </location>
</feature>
<gene>
    <name evidence="11" type="ORF">NLI96_g11809</name>
</gene>
<feature type="compositionally biased region" description="Polar residues" evidence="7">
    <location>
        <begin position="613"/>
        <end position="622"/>
    </location>
</feature>
<feature type="region of interest" description="Disordered" evidence="7">
    <location>
        <begin position="1001"/>
        <end position="1023"/>
    </location>
</feature>
<evidence type="ECO:0000259" key="10">
    <source>
        <dbReference type="Pfam" id="PF08600"/>
    </source>
</evidence>
<evidence type="ECO:0000256" key="2">
    <source>
        <dbReference type="ARBA" id="ARBA00004141"/>
    </source>
</evidence>
<keyword evidence="6" id="KW-0539">Nucleus</keyword>
<evidence type="ECO:0000256" key="7">
    <source>
        <dbReference type="SAM" id="MobiDB-lite"/>
    </source>
</evidence>
<protein>
    <recommendedName>
        <fullName evidence="13">Zf-C3HC-domain-containing protein</fullName>
    </recommendedName>
</protein>
<evidence type="ECO:0000259" key="9">
    <source>
        <dbReference type="Pfam" id="PF07967"/>
    </source>
</evidence>
<dbReference type="InterPro" id="IPR012935">
    <property type="entry name" value="NuBaID_N"/>
</dbReference>
<accession>A0AAD5UVZ7</accession>
<dbReference type="EMBL" id="JANAWD010000849">
    <property type="protein sequence ID" value="KAJ3475481.1"/>
    <property type="molecule type" value="Genomic_DNA"/>
</dbReference>
<feature type="compositionally biased region" description="Polar residues" evidence="7">
    <location>
        <begin position="671"/>
        <end position="689"/>
    </location>
</feature>
<dbReference type="GO" id="GO:0005783">
    <property type="term" value="C:endoplasmic reticulum"/>
    <property type="evidence" value="ECO:0007669"/>
    <property type="project" value="TreeGrafter"/>
</dbReference>
<feature type="domain" description="NuBaID C-terminal" evidence="10">
    <location>
        <begin position="407"/>
        <end position="459"/>
    </location>
</feature>
<proteinExistence type="predicted"/>
<feature type="region of interest" description="Disordered" evidence="7">
    <location>
        <begin position="600"/>
        <end position="695"/>
    </location>
</feature>
<keyword evidence="5 8" id="KW-0472">Membrane</keyword>
<comment type="subcellular location">
    <subcellularLocation>
        <location evidence="2">Membrane</location>
        <topology evidence="2">Multi-pass membrane protein</topology>
    </subcellularLocation>
    <subcellularLocation>
        <location evidence="1">Nucleus</location>
    </subcellularLocation>
</comment>
<dbReference type="GO" id="GO:0016020">
    <property type="term" value="C:membrane"/>
    <property type="evidence" value="ECO:0007669"/>
    <property type="project" value="UniProtKB-SubCell"/>
</dbReference>
<dbReference type="Pfam" id="PF10176">
    <property type="entry name" value="NEDD4_Bsd2"/>
    <property type="match status" value="1"/>
</dbReference>
<evidence type="ECO:0000256" key="8">
    <source>
        <dbReference type="SAM" id="Phobius"/>
    </source>
</evidence>
<name>A0AAD5UVZ7_9APHY</name>
<feature type="region of interest" description="Disordered" evidence="7">
    <location>
        <begin position="120"/>
        <end position="140"/>
    </location>
</feature>
<keyword evidence="4 8" id="KW-1133">Transmembrane helix</keyword>
<comment type="caution">
    <text evidence="11">The sequence shown here is derived from an EMBL/GenBank/DDBJ whole genome shotgun (WGS) entry which is preliminary data.</text>
</comment>
<feature type="compositionally biased region" description="Polar residues" evidence="7">
    <location>
        <begin position="131"/>
        <end position="140"/>
    </location>
</feature>
<reference evidence="11" key="1">
    <citation type="submission" date="2022-07" db="EMBL/GenBank/DDBJ databases">
        <title>Genome Sequence of Physisporinus lineatus.</title>
        <authorList>
            <person name="Buettner E."/>
        </authorList>
    </citation>
    <scope>NUCLEOTIDE SEQUENCE</scope>
    <source>
        <strain evidence="11">VT162</strain>
    </source>
</reference>
<feature type="transmembrane region" description="Helical" evidence="8">
    <location>
        <begin position="816"/>
        <end position="840"/>
    </location>
</feature>
<dbReference type="GO" id="GO:0048471">
    <property type="term" value="C:perinuclear region of cytoplasm"/>
    <property type="evidence" value="ECO:0007669"/>
    <property type="project" value="TreeGrafter"/>
</dbReference>
<dbReference type="CDD" id="cd22212">
    <property type="entry name" value="NDFIP-like"/>
    <property type="match status" value="1"/>
</dbReference>
<feature type="domain" description="C3HC-type" evidence="9">
    <location>
        <begin position="139"/>
        <end position="262"/>
    </location>
</feature>
<dbReference type="GO" id="GO:0008270">
    <property type="term" value="F:zinc ion binding"/>
    <property type="evidence" value="ECO:0007669"/>
    <property type="project" value="InterPro"/>
</dbReference>
<dbReference type="AlphaFoldDB" id="A0AAD5UVZ7"/>
<dbReference type="PANTHER" id="PTHR13396:SF5">
    <property type="entry name" value="NEDD4 FAMILY INTERACTING PROTEIN"/>
    <property type="match status" value="1"/>
</dbReference>
<dbReference type="Pfam" id="PF08600">
    <property type="entry name" value="NuBaID_C"/>
    <property type="match status" value="1"/>
</dbReference>
<evidence type="ECO:0000313" key="11">
    <source>
        <dbReference type="EMBL" id="KAJ3475481.1"/>
    </source>
</evidence>
<keyword evidence="3 8" id="KW-0812">Transmembrane</keyword>
<dbReference type="GO" id="GO:0005634">
    <property type="term" value="C:nucleus"/>
    <property type="evidence" value="ECO:0007669"/>
    <property type="project" value="UniProtKB-SubCell"/>
</dbReference>
<evidence type="ECO:0000256" key="4">
    <source>
        <dbReference type="ARBA" id="ARBA00022989"/>
    </source>
</evidence>
<dbReference type="Pfam" id="PF07967">
    <property type="entry name" value="zf-C3HC"/>
    <property type="match status" value="1"/>
</dbReference>
<dbReference type="GO" id="GO:0005794">
    <property type="term" value="C:Golgi apparatus"/>
    <property type="evidence" value="ECO:0007669"/>
    <property type="project" value="TreeGrafter"/>
</dbReference>
<sequence>MTSQSMPEISMHLSSPQPPSPSSPFSDGQYKRKFEDAMQSLDEAVGPSSFFEASPPPTKKVRTTRSLYATLAKYGIKKESNPKPTTEQPNKFESLSKTAPHLAAILSRTASRTRKVLPFRHKPQPEPTIPANPNSEYRPSSTHSFLTRLATYKLTTYANKPPAIDAVAAAKCGWINDRKDRLVCGICDVSWVIAGKEGMSRDAANALVEKQRVQLVDQHKSGCPWKTKQCDASIYRVPLQTPAVMIREVKARADKLESVLENVQIKHPLTSSQVQSLVSMVHSAKPLDFAFTFEAPSSPPRLPPIPLEFTEHTDLSETAILVSLFGWSLPPPPPPSENKRLTTLSRSSSLAPSTPRTPPRSRLRMMDASPNAMAVSPSPSPSRPPLLPRAETLPSSIEAVVRSKPESTACLHCSLCQRRIGLWAFMPEAGQPSTAEGGKTRPTRQFDILKEHRSYCPYAVRSTVLPTPPLPQHAQTPSRAPTNLFSLTSNPSLTNSHGEPGAVEGWRAVLTVVMRYGSAKRQRFGFPSMVSEVLNESANGEPADQSMEQDEVEAMVSGVKSHGVSLVIRILVADMSSARYAPLPNPTNPPDADRELDEAFESDDELDQDHSESTPLVSSRPRQTPLPTPQHSAHTPRSLSVSIPTPVPYDFERDYDYDRPPPGSPPSPSSVAQPNDIGNSNGLLPTSPVQRRVGNRNRAPFFRRVFGALLPQHYTQVPLDDDGEGQLPGRRVGGGIENDGVFANVMAKPGRSVAVRDTSSGEVHLVPEEASKDAPPTYLEAQADAVPQYWETTVHAPINLDPNADMIVDDLPTGHLTFFIINMLVSYFFSFVGFLLTYLLHTSHAAKYGSRAGLGLTLIQYGFVSRSRVVEDERNDPMAGMGMAPGSPYWNMTTGRVETAPGQPVTNVASLQNANGTMPQIIVPEGYDLTGRDWLAFLFMTLGWFLLLSSIVGYYRVKRWEHSIRASSTTPPTAEEHLQQEEIRRNIERAFFIPYDEADENQERRVAGEGDEEGEGEDVPMNEAEARLAADLRAAGLI</sequence>
<feature type="compositionally biased region" description="Low complexity" evidence="7">
    <location>
        <begin position="341"/>
        <end position="354"/>
    </location>
</feature>
<feature type="compositionally biased region" description="Basic and acidic residues" evidence="7">
    <location>
        <begin position="650"/>
        <end position="659"/>
    </location>
</feature>
<dbReference type="GO" id="GO:0030001">
    <property type="term" value="P:metal ion transport"/>
    <property type="evidence" value="ECO:0007669"/>
    <property type="project" value="InterPro"/>
</dbReference>
<dbReference type="InterPro" id="IPR013909">
    <property type="entry name" value="NuBaID_C"/>
</dbReference>
<dbReference type="PANTHER" id="PTHR13396">
    <property type="entry name" value="NEDD4 FAMILY INTERACTING PROTEIN 1/2"/>
    <property type="match status" value="1"/>
</dbReference>